<feature type="chain" id="PRO_5017265794" evidence="1">
    <location>
        <begin position="25"/>
        <end position="232"/>
    </location>
</feature>
<sequence>MITLKSLIVLLGLAIMCFSWSVQARNYPDFAVAPFMHVQIVADDMQFNGVPMRIVEFNSTQPRARVIEFYRGTWGDRVVETDMGDRYILAHRDGDYLLTVDIAADTGMGAKGTLSTTAFFDPRVRPSDTLGEGFPMLPQSTVFNDIKSVDGSNYSRTLVINSNHNLQRTYDFYQRRFYQEGWREVVPASGSGEPVQAAGRAMLLNRRNDELNIAFVPEGRGTMVVAILITRR</sequence>
<dbReference type="STRING" id="1720063.SAMN05216217_1266"/>
<dbReference type="Proteomes" id="UP000243629">
    <property type="component" value="Unassembled WGS sequence"/>
</dbReference>
<proteinExistence type="predicted"/>
<feature type="signal peptide" evidence="1">
    <location>
        <begin position="1"/>
        <end position="24"/>
    </location>
</feature>
<name>A0A1I4ULA4_9GAMM</name>
<reference evidence="3" key="1">
    <citation type="submission" date="2016-10" db="EMBL/GenBank/DDBJ databases">
        <authorList>
            <person name="Varghese N."/>
            <person name="Submissions S."/>
        </authorList>
    </citation>
    <scope>NUCLEOTIDE SEQUENCE [LARGE SCALE GENOMIC DNA]</scope>
    <source>
        <strain evidence="3">DSM 24213</strain>
    </source>
</reference>
<keyword evidence="1" id="KW-0732">Signal</keyword>
<protein>
    <submittedName>
        <fullName evidence="2">Uncharacterized protein</fullName>
    </submittedName>
</protein>
<evidence type="ECO:0000313" key="2">
    <source>
        <dbReference type="EMBL" id="SFM89789.1"/>
    </source>
</evidence>
<keyword evidence="3" id="KW-1185">Reference proteome</keyword>
<dbReference type="AlphaFoldDB" id="A0A1I4ULA4"/>
<organism evidence="2 3">
    <name type="scientific">Halopseudomonas yangmingensis</name>
    <dbReference type="NCBI Taxonomy" id="1720063"/>
    <lineage>
        <taxon>Bacteria</taxon>
        <taxon>Pseudomonadati</taxon>
        <taxon>Pseudomonadota</taxon>
        <taxon>Gammaproteobacteria</taxon>
        <taxon>Pseudomonadales</taxon>
        <taxon>Pseudomonadaceae</taxon>
        <taxon>Halopseudomonas</taxon>
    </lineage>
</organism>
<dbReference type="EMBL" id="FOUI01000026">
    <property type="protein sequence ID" value="SFM89789.1"/>
    <property type="molecule type" value="Genomic_DNA"/>
</dbReference>
<evidence type="ECO:0000256" key="1">
    <source>
        <dbReference type="SAM" id="SignalP"/>
    </source>
</evidence>
<accession>A0A1I4ULA4</accession>
<gene>
    <name evidence="2" type="ORF">SAMN05216217_1266</name>
</gene>
<evidence type="ECO:0000313" key="3">
    <source>
        <dbReference type="Proteomes" id="UP000243629"/>
    </source>
</evidence>